<organism evidence="2 3">
    <name type="scientific">Pseudoalteromonas aliena</name>
    <dbReference type="NCBI Taxonomy" id="247523"/>
    <lineage>
        <taxon>Bacteria</taxon>
        <taxon>Pseudomonadati</taxon>
        <taxon>Pseudomonadota</taxon>
        <taxon>Gammaproteobacteria</taxon>
        <taxon>Alteromonadales</taxon>
        <taxon>Pseudoalteromonadaceae</taxon>
        <taxon>Pseudoalteromonas</taxon>
    </lineage>
</organism>
<evidence type="ECO:0000313" key="2">
    <source>
        <dbReference type="EMBL" id="AQQ00007.1"/>
    </source>
</evidence>
<accession>A0A1Q2GY45</accession>
<dbReference type="KEGG" id="paln:B0W48_09535"/>
<evidence type="ECO:0000313" key="3">
    <source>
        <dbReference type="Proteomes" id="UP000188243"/>
    </source>
</evidence>
<sequence length="145" mass="16735">MLGLIKYKVELCPEVTGQLLNNGIPLANQLVERSLTYDDEELDSVYTNSEGYFSLPEKSLTSRKPGSIFHEPVVRIIIDLEKDGKIFNLWIGFQHGLKTPKEFKRLLKNLNADLTNDETKHHLINPEDSLDEHFIKSIARWEKQD</sequence>
<evidence type="ECO:0000259" key="1">
    <source>
        <dbReference type="Pfam" id="PF20598"/>
    </source>
</evidence>
<name>A0A1Q2GY45_9GAMM</name>
<dbReference type="AlphaFoldDB" id="A0A1Q2GY45"/>
<dbReference type="InterPro" id="IPR046474">
    <property type="entry name" value="DUF6795"/>
</dbReference>
<proteinExistence type="predicted"/>
<dbReference type="RefSeq" id="WP_077536734.1">
    <property type="nucleotide sequence ID" value="NZ_CP019628.1"/>
</dbReference>
<dbReference type="Proteomes" id="UP000188243">
    <property type="component" value="Chromosome"/>
</dbReference>
<dbReference type="STRING" id="247523.B0W48_09535"/>
<gene>
    <name evidence="2" type="ORF">B0W48_09535</name>
</gene>
<reference evidence="2 3" key="1">
    <citation type="submission" date="2017-02" db="EMBL/GenBank/DDBJ databases">
        <title>Complete genome sequence of the cold-active Pseudoalteromonas aliena strain EH1 isolated from Arctic seawater.</title>
        <authorList>
            <person name="Kim E."/>
            <person name="Heo E."/>
            <person name="Kim H."/>
            <person name="Kim D."/>
        </authorList>
    </citation>
    <scope>NUCLEOTIDE SEQUENCE [LARGE SCALE GENOMIC DNA]</scope>
    <source>
        <strain evidence="2 3">EH1</strain>
    </source>
</reference>
<dbReference type="EMBL" id="CP019628">
    <property type="protein sequence ID" value="AQQ00007.1"/>
    <property type="molecule type" value="Genomic_DNA"/>
</dbReference>
<dbReference type="Pfam" id="PF20598">
    <property type="entry name" value="DUF6795"/>
    <property type="match status" value="1"/>
</dbReference>
<feature type="domain" description="DUF6795" evidence="1">
    <location>
        <begin position="15"/>
        <end position="116"/>
    </location>
</feature>
<protein>
    <recommendedName>
        <fullName evidence="1">DUF6795 domain-containing protein</fullName>
    </recommendedName>
</protein>